<feature type="transmembrane region" description="Helical" evidence="4">
    <location>
        <begin position="1393"/>
        <end position="1413"/>
    </location>
</feature>
<comment type="caution">
    <text evidence="2">Lacks conserved residue(s) required for the propagation of feature annotation.</text>
</comment>
<dbReference type="SUPFAM" id="SSF49899">
    <property type="entry name" value="Concanavalin A-like lectins/glucanases"/>
    <property type="match status" value="6"/>
</dbReference>
<protein>
    <submittedName>
        <fullName evidence="8">Uncharacterized protein</fullName>
    </submittedName>
</protein>
<evidence type="ECO:0000313" key="9">
    <source>
        <dbReference type="Proteomes" id="UP001642483"/>
    </source>
</evidence>
<feature type="domain" description="Laminin G" evidence="6">
    <location>
        <begin position="696"/>
        <end position="884"/>
    </location>
</feature>
<feature type="disulfide bond" evidence="2">
    <location>
        <begin position="228"/>
        <end position="245"/>
    </location>
</feature>
<evidence type="ECO:0000259" key="6">
    <source>
        <dbReference type="PROSITE" id="PS50025"/>
    </source>
</evidence>
<dbReference type="Proteomes" id="UP001642483">
    <property type="component" value="Unassembled WGS sequence"/>
</dbReference>
<keyword evidence="4" id="KW-0812">Transmembrane</keyword>
<dbReference type="PANTHER" id="PTHR15036">
    <property type="entry name" value="PIKACHURIN-LIKE PROTEIN"/>
    <property type="match status" value="1"/>
</dbReference>
<dbReference type="EMBL" id="CAWYQH010000068">
    <property type="protein sequence ID" value="CAK8680223.1"/>
    <property type="molecule type" value="Genomic_DNA"/>
</dbReference>
<dbReference type="Pfam" id="PF00008">
    <property type="entry name" value="EGF"/>
    <property type="match status" value="1"/>
</dbReference>
<dbReference type="PANTHER" id="PTHR15036:SF89">
    <property type="entry name" value="NEUREXIN 1, ISOFORM F"/>
    <property type="match status" value="1"/>
</dbReference>
<evidence type="ECO:0000256" key="2">
    <source>
        <dbReference type="PROSITE-ProRule" id="PRU00076"/>
    </source>
</evidence>
<dbReference type="PROSITE" id="PS50026">
    <property type="entry name" value="EGF_3"/>
    <property type="match status" value="3"/>
</dbReference>
<dbReference type="InterPro" id="IPR001791">
    <property type="entry name" value="Laminin_G"/>
</dbReference>
<organism evidence="8 9">
    <name type="scientific">Clavelina lepadiformis</name>
    <name type="common">Light-bulb sea squirt</name>
    <name type="synonym">Ascidia lepadiformis</name>
    <dbReference type="NCBI Taxonomy" id="159417"/>
    <lineage>
        <taxon>Eukaryota</taxon>
        <taxon>Metazoa</taxon>
        <taxon>Chordata</taxon>
        <taxon>Tunicata</taxon>
        <taxon>Ascidiacea</taxon>
        <taxon>Aplousobranchia</taxon>
        <taxon>Clavelinidae</taxon>
        <taxon>Clavelina</taxon>
    </lineage>
</organism>
<evidence type="ECO:0000256" key="4">
    <source>
        <dbReference type="SAM" id="Phobius"/>
    </source>
</evidence>
<dbReference type="SUPFAM" id="SSF57196">
    <property type="entry name" value="EGF/Laminin"/>
    <property type="match status" value="1"/>
</dbReference>
<proteinExistence type="predicted"/>
<evidence type="ECO:0000256" key="3">
    <source>
        <dbReference type="PROSITE-ProRule" id="PRU00122"/>
    </source>
</evidence>
<dbReference type="SMART" id="SM00181">
    <property type="entry name" value="EGF"/>
    <property type="match status" value="3"/>
</dbReference>
<dbReference type="InterPro" id="IPR050372">
    <property type="entry name" value="Neurexin-related_CASP"/>
</dbReference>
<evidence type="ECO:0000256" key="1">
    <source>
        <dbReference type="ARBA" id="ARBA00023157"/>
    </source>
</evidence>
<evidence type="ECO:0000256" key="5">
    <source>
        <dbReference type="SAM" id="SignalP"/>
    </source>
</evidence>
<feature type="domain" description="EGF-like" evidence="7">
    <location>
        <begin position="1080"/>
        <end position="1117"/>
    </location>
</feature>
<evidence type="ECO:0000313" key="8">
    <source>
        <dbReference type="EMBL" id="CAK8680223.1"/>
    </source>
</evidence>
<feature type="domain" description="Laminin G" evidence="6">
    <location>
        <begin position="1128"/>
        <end position="1317"/>
    </location>
</feature>
<dbReference type="Gene3D" id="2.60.120.200">
    <property type="match status" value="6"/>
</dbReference>
<name>A0ABP0FQH1_CLALP</name>
<feature type="domain" description="Laminin G" evidence="6">
    <location>
        <begin position="899"/>
        <end position="1077"/>
    </location>
</feature>
<dbReference type="Pfam" id="PF02210">
    <property type="entry name" value="Laminin_G_2"/>
    <property type="match status" value="6"/>
</dbReference>
<feature type="domain" description="Laminin G" evidence="6">
    <location>
        <begin position="263"/>
        <end position="461"/>
    </location>
</feature>
<reference evidence="8 9" key="1">
    <citation type="submission" date="2024-02" db="EMBL/GenBank/DDBJ databases">
        <authorList>
            <person name="Daric V."/>
            <person name="Darras S."/>
        </authorList>
    </citation>
    <scope>NUCLEOTIDE SEQUENCE [LARGE SCALE GENOMIC DNA]</scope>
</reference>
<keyword evidence="4" id="KW-1133">Transmembrane helix</keyword>
<feature type="domain" description="Laminin G" evidence="6">
    <location>
        <begin position="38"/>
        <end position="223"/>
    </location>
</feature>
<feature type="chain" id="PRO_5047519239" evidence="5">
    <location>
        <begin position="24"/>
        <end position="1467"/>
    </location>
</feature>
<keyword evidence="9" id="KW-1185">Reference proteome</keyword>
<dbReference type="InterPro" id="IPR000742">
    <property type="entry name" value="EGF"/>
</dbReference>
<feature type="domain" description="EGF-like" evidence="7">
    <location>
        <begin position="656"/>
        <end position="693"/>
    </location>
</feature>
<keyword evidence="1 2" id="KW-1015">Disulfide bond</keyword>
<feature type="domain" description="EGF-like" evidence="7">
    <location>
        <begin position="219"/>
        <end position="258"/>
    </location>
</feature>
<evidence type="ECO:0000259" key="7">
    <source>
        <dbReference type="PROSITE" id="PS50026"/>
    </source>
</evidence>
<feature type="domain" description="Laminin G" evidence="6">
    <location>
        <begin position="469"/>
        <end position="652"/>
    </location>
</feature>
<dbReference type="PROSITE" id="PS50025">
    <property type="entry name" value="LAM_G_DOMAIN"/>
    <property type="match status" value="6"/>
</dbReference>
<dbReference type="CDD" id="cd00054">
    <property type="entry name" value="EGF_CA"/>
    <property type="match status" value="2"/>
</dbReference>
<accession>A0ABP0FQH1</accession>
<keyword evidence="5" id="KW-0732">Signal</keyword>
<dbReference type="Gene3D" id="2.10.25.10">
    <property type="entry name" value="Laminin"/>
    <property type="match status" value="3"/>
</dbReference>
<feature type="disulfide bond" evidence="3">
    <location>
        <begin position="625"/>
        <end position="652"/>
    </location>
</feature>
<dbReference type="SMART" id="SM00282">
    <property type="entry name" value="LamG"/>
    <property type="match status" value="6"/>
</dbReference>
<comment type="caution">
    <text evidence="8">The sequence shown here is derived from an EMBL/GenBank/DDBJ whole genome shotgun (WGS) entry which is preliminary data.</text>
</comment>
<feature type="signal peptide" evidence="5">
    <location>
        <begin position="1"/>
        <end position="23"/>
    </location>
</feature>
<keyword evidence="2" id="KW-0245">EGF-like domain</keyword>
<dbReference type="InterPro" id="IPR013320">
    <property type="entry name" value="ConA-like_dom_sf"/>
</dbReference>
<gene>
    <name evidence="8" type="ORF">CVLEPA_LOCUS10497</name>
</gene>
<keyword evidence="4" id="KW-0472">Membrane</keyword>
<dbReference type="CDD" id="cd00110">
    <property type="entry name" value="LamG"/>
    <property type="match status" value="6"/>
</dbReference>
<sequence>MSGYSLLFLCLLFCTLELPSASAKSRRNSKRSSLHSEKYIFYGTADQYIKFNPWVPSYSESKPTLLHFKIRTRATDALLFYTQDRWNNFIYIALDKGSIRVRFKYPGQNEPEPLSSAVLVNDDKWHSVNVKRNQTSLSLTVEDNEQFRTIGGGQVTKLVPVDATYVGGFPSSVTALSLALPGAFYQSNLQKFIGSLRDIRMNGHRVFPRQKEDIEIEDPSEPCSENPCQNSGNCYILDLPRRAVCDCTDTGYTGAYCETTYTPIVTKFDGDSWFTYDIPDESSIASYSDEIGLSFRTREGNGLLLHTGKSSDYMSLALTNGTLEVIVNLGLGAVRIEIAPNISTQTFADDQWHDVRIARETTRLTAASSKGMVVGYVDDAQTGGEFLQKGFAQLNLDDKIYVGGKPDDVALPNLSPKIGNFVGCLREVRYNNSKHQRFPLSRMLSEQNDRIVITGDMSFSCDTTPAPRTACSFRTPESYLTLPAFALWKNTAKGSMEFQFKTMERNGVLVYANAKSSDILAIELFGGRPYLTINLGNGTTQFPNNADVTSPSLSDGRWHHLSIHRTGQKIVLIVDESRRPFEMAGSNRNLDLNGNFTVGGTDFGTFLRPLTDLLNAPWRKGFVGCMKDFKVDKQEINLRSLSKNQGGINPTCESLSGSYCGSNPCENGGICIEGTNRFICDCSSTSFKGETCSESVSAARFDGGQYMKFPLSKTIQTTGEVISLRFKTSISSGLLFATTSNRTRDTLLIEIISGGKIRLSVNVADCNQIKNCTAPRQRPLRLIEGSKLNDRQWHTVKVMRRSRKVTISVDGARSRDLLPGSYNKLEFDIVHLGMLVGSSVDDVNILSSASSANADTKPFAGFMENVVFNSENLIESCIDQRLICTKTSTWDHTTPIYAWPYTFGSAGSYLSLPTLNAYSSMDLSLSLRTTAGDGLILYNAGRQNDFIAVEIVDGTIRYSYDLGNGPQTISVPGAPWLHDNNWHNVRITRSEKNDHVITVDGVKAKFSGDYSKTNLDLTGQLYIGGLDDDSYYYNLPSQITSKSGYQGCLSNVDLNGWTFASLERDGNDNQDGITVGCKEPNNPCVPNPCFNSGICTRKWEKYTCDCSMTAYVGENCQQHVSTLRPDKVTYKFGPYPGIMVYEWPELDRPSNRLDRFGLGFSTSQDSAMFMKITGGINPRFKSRKQYMQLTLEDGKVTLRYNVGQNDVMLQEPVKVSDGQYHTCVVRRESGNATMRVDNRPEIRTNNNNGRSIFNSQSMIQIGGIVYDNDDPSPLNRDGKTRISRPFRGQMMGFFSNDIRVFQEAVRNNSQVKIFGDVTLVGGPGMSPTDATLLQTTTTMATLTTFTTTQSTDTLGNQTMDDCDDIDLCSENSEKNTTSGSVAILAQKEASTTMIIGIAAAAALFILLLLFAMYRYKNRDEVYHVNQQEHDYGVVPTKGKQVVLNKNGSSVGDKVNISKQDKDKEYYV</sequence>